<reference evidence="12" key="1">
    <citation type="submission" date="2023-08" db="EMBL/GenBank/DDBJ databases">
        <title>Black Yeasts Isolated from many extreme environments.</title>
        <authorList>
            <person name="Coleine C."/>
            <person name="Stajich J.E."/>
            <person name="Selbmann L."/>
        </authorList>
    </citation>
    <scope>NUCLEOTIDE SEQUENCE</scope>
    <source>
        <strain evidence="12">CCFEE 5810</strain>
    </source>
</reference>
<dbReference type="Proteomes" id="UP001310594">
    <property type="component" value="Unassembled WGS sequence"/>
</dbReference>
<comment type="subcellular location">
    <subcellularLocation>
        <location evidence="1">Endoplasmic reticulum membrane</location>
        <topology evidence="1">Single-pass membrane protein</topology>
    </subcellularLocation>
    <subcellularLocation>
        <location evidence="2">Nucleus membrane</location>
        <topology evidence="2">Single-pass membrane protein</topology>
    </subcellularLocation>
</comment>
<proteinExistence type="inferred from homology"/>
<evidence type="ECO:0000313" key="12">
    <source>
        <dbReference type="EMBL" id="KAK5697199.1"/>
    </source>
</evidence>
<dbReference type="Gene3D" id="3.40.50.2000">
    <property type="entry name" value="Glycogen Phosphorylase B"/>
    <property type="match status" value="1"/>
</dbReference>
<dbReference type="PANTHER" id="PTHR12154:SF4">
    <property type="entry name" value="UDP-N-ACETYLGLUCOSAMINE TRANSFERASE SUBUNIT ALG14 HOMOLOG"/>
    <property type="match status" value="1"/>
</dbReference>
<evidence type="ECO:0000256" key="7">
    <source>
        <dbReference type="ARBA" id="ARBA00022824"/>
    </source>
</evidence>
<keyword evidence="12" id="KW-0808">Transferase</keyword>
<keyword evidence="9 11" id="KW-0472">Membrane</keyword>
<dbReference type="InterPro" id="IPR013969">
    <property type="entry name" value="Oligosacch_biosynth_Alg14"/>
</dbReference>
<name>A0AAN7W937_9PEZI</name>
<comment type="similarity">
    <text evidence="3">Belongs to the ALG14 family.</text>
</comment>
<comment type="subunit">
    <text evidence="4">Heterodimer with ALG13 to form a functional enzyme.</text>
</comment>
<evidence type="ECO:0000313" key="13">
    <source>
        <dbReference type="Proteomes" id="UP001310594"/>
    </source>
</evidence>
<dbReference type="Pfam" id="PF08660">
    <property type="entry name" value="Alg14"/>
    <property type="match status" value="1"/>
</dbReference>
<dbReference type="AlphaFoldDB" id="A0AAN7W937"/>
<dbReference type="GO" id="GO:0006488">
    <property type="term" value="P:dolichol-linked oligosaccharide biosynthetic process"/>
    <property type="evidence" value="ECO:0007669"/>
    <property type="project" value="InterPro"/>
</dbReference>
<protein>
    <recommendedName>
        <fullName evidence="5">UDP-N-acetylglucosamine transferase subunit ALG14</fullName>
    </recommendedName>
    <alternativeName>
        <fullName evidence="10">Asparagine-linked glycosylation protein 14</fullName>
    </alternativeName>
</protein>
<sequence>MAQRRPVSVETLLDHSTILPFGESFDLDNEIHPIFARHNFPCADYEALLPALRLASQFLLSENSLTFYFTEIYVQGISKFYPDDSGREDESYVALYPPERPLTARETAQVKLNLVNLANVIKFHREKYSNDTMWGMCYWGDSSLDNHPDCPGFHGLTSVVTYNEEWYHEIVQLHSLYKTSGSSYSTRILLNYIAFAATLCNELAHAIHAAAWARAAWWFEHTTFGDNVVHEDGYCWESMVFGGMLETGRWYPDEAHLLEWPSVTTMHQCLRDGLTIHVCGQPPEADRTWNVPRTWLLQMCRKEFWDAVVPLQGKDALKAPKLMGRRLRPAKCQCSTCKADIKWDGEDLTKLEDLYASQPGPDCVAGTTGTWIPHPCDEDVFACVPEGYALLKGGTLIRSKDIEKFEEAVVMRKDYYEVDDTLVMSDGSRLIVAGKASWMGETDTDELPCINVKPPRGFVHRGQSRGTGWIEIIWGSWGRWSMINRTLEGGVGDVLRKGRSQSCQGLPERGLDARRTTCRPYAYATLPSIIVDCTSHFTASSRSISRQALYIRYAYLIASLHMSDLNVTQNANGVPAADPNSEQFLQHSTPTQYNTSSTLPLTANMAFLILTLLTTLLALLTTAAIYRFNVILTPTRNKPLRHGRRNPNEPTHLLVVLGSGGHTAEMLAMLKRSVTAPDAAEKLNWKDYSHRTYVINEGDDISKERVVEFEELAVGTAEDLMAGKVKKATDIGPGKYEIVTVPRAREIHQSLYTSPMSSLACLQACRDILMKHTTDTRDGHAGEAGKVDFPDLILCNGPATATVLVFASVLLRFFDVRGCSTRGKMRTIYVESWARVKRLSLSGKLLCRVVDRFLVQWPQLAKEAVGRVEYRGVLV</sequence>
<evidence type="ECO:0000256" key="3">
    <source>
        <dbReference type="ARBA" id="ARBA00009731"/>
    </source>
</evidence>
<evidence type="ECO:0000256" key="2">
    <source>
        <dbReference type="ARBA" id="ARBA00004590"/>
    </source>
</evidence>
<comment type="caution">
    <text evidence="12">The sequence shown here is derived from an EMBL/GenBank/DDBJ whole genome shotgun (WGS) entry which is preliminary data.</text>
</comment>
<evidence type="ECO:0000256" key="9">
    <source>
        <dbReference type="ARBA" id="ARBA00023136"/>
    </source>
</evidence>
<evidence type="ECO:0000256" key="10">
    <source>
        <dbReference type="ARBA" id="ARBA00032062"/>
    </source>
</evidence>
<evidence type="ECO:0000256" key="1">
    <source>
        <dbReference type="ARBA" id="ARBA00004389"/>
    </source>
</evidence>
<evidence type="ECO:0000256" key="8">
    <source>
        <dbReference type="ARBA" id="ARBA00022989"/>
    </source>
</evidence>
<evidence type="ECO:0000256" key="5">
    <source>
        <dbReference type="ARBA" id="ARBA00017467"/>
    </source>
</evidence>
<accession>A0AAN7W937</accession>
<dbReference type="EMBL" id="JAVRQU010000011">
    <property type="protein sequence ID" value="KAK5697199.1"/>
    <property type="molecule type" value="Genomic_DNA"/>
</dbReference>
<keyword evidence="6 11" id="KW-0812">Transmembrane</keyword>
<evidence type="ECO:0000256" key="6">
    <source>
        <dbReference type="ARBA" id="ARBA00022692"/>
    </source>
</evidence>
<keyword evidence="8 11" id="KW-1133">Transmembrane helix</keyword>
<keyword evidence="7" id="KW-0256">Endoplasmic reticulum</keyword>
<dbReference type="GO" id="GO:0031965">
    <property type="term" value="C:nuclear membrane"/>
    <property type="evidence" value="ECO:0007669"/>
    <property type="project" value="UniProtKB-SubCell"/>
</dbReference>
<gene>
    <name evidence="12" type="primary">ALG14</name>
    <name evidence="12" type="ORF">LTR97_007334</name>
</gene>
<organism evidence="12 13">
    <name type="scientific">Elasticomyces elasticus</name>
    <dbReference type="NCBI Taxonomy" id="574655"/>
    <lineage>
        <taxon>Eukaryota</taxon>
        <taxon>Fungi</taxon>
        <taxon>Dikarya</taxon>
        <taxon>Ascomycota</taxon>
        <taxon>Pezizomycotina</taxon>
        <taxon>Dothideomycetes</taxon>
        <taxon>Dothideomycetidae</taxon>
        <taxon>Mycosphaerellales</taxon>
        <taxon>Teratosphaeriaceae</taxon>
        <taxon>Elasticomyces</taxon>
    </lineage>
</organism>
<feature type="transmembrane region" description="Helical" evidence="11">
    <location>
        <begin position="605"/>
        <end position="628"/>
    </location>
</feature>
<keyword evidence="12" id="KW-0328">Glycosyltransferase</keyword>
<dbReference type="GO" id="GO:0004577">
    <property type="term" value="F:N-acetylglucosaminyldiphosphodolichol N-acetylglucosaminyltransferase activity"/>
    <property type="evidence" value="ECO:0007669"/>
    <property type="project" value="TreeGrafter"/>
</dbReference>
<evidence type="ECO:0000256" key="4">
    <source>
        <dbReference type="ARBA" id="ARBA00011335"/>
    </source>
</evidence>
<dbReference type="PANTHER" id="PTHR12154">
    <property type="entry name" value="GLYCOSYL TRANSFERASE-RELATED"/>
    <property type="match status" value="1"/>
</dbReference>
<evidence type="ECO:0000256" key="11">
    <source>
        <dbReference type="SAM" id="Phobius"/>
    </source>
</evidence>
<dbReference type="GO" id="GO:0043541">
    <property type="term" value="C:UDP-N-acetylglucosamine transferase complex"/>
    <property type="evidence" value="ECO:0007669"/>
    <property type="project" value="TreeGrafter"/>
</dbReference>